<proteinExistence type="inferred from homology"/>
<keyword evidence="7" id="KW-0677">Repeat</keyword>
<gene>
    <name evidence="14" type="primary">LOC123403002</name>
</gene>
<keyword evidence="4" id="KW-0433">Leucine-rich repeat</keyword>
<dbReference type="RefSeq" id="XP_044952914.1">
    <property type="nucleotide sequence ID" value="XM_045096979.1"/>
</dbReference>
<keyword evidence="8 10" id="KW-1133">Transmembrane helix</keyword>
<evidence type="ECO:0000313" key="14">
    <source>
        <dbReference type="EnsemblPlants" id="HORVU.MOREX.r3.6HG0571330.1.CDS1"/>
    </source>
</evidence>
<dbReference type="SMART" id="SM00369">
    <property type="entry name" value="LRR_TYP"/>
    <property type="match status" value="8"/>
</dbReference>
<evidence type="ECO:0000256" key="10">
    <source>
        <dbReference type="SAM" id="Phobius"/>
    </source>
</evidence>
<keyword evidence="15" id="KW-1185">Reference proteome</keyword>
<dbReference type="InterPro" id="IPR013210">
    <property type="entry name" value="LRR_N_plant-typ"/>
</dbReference>
<dbReference type="EnsemblPlants" id="HORVU.MOREX.r3.6HG0571330.1">
    <property type="protein sequence ID" value="HORVU.MOREX.r3.6HG0571330.1.CDS1"/>
    <property type="gene ID" value="HORVU.MOREX.r3.6HG0571330"/>
</dbReference>
<accession>A0A8I6Y0G3</accession>
<dbReference type="OrthoDB" id="1740823at2759"/>
<dbReference type="InterPro" id="IPR032675">
    <property type="entry name" value="LRR_dom_sf"/>
</dbReference>
<feature type="chain" id="PRO_5035175311" description="Leucine-rich repeat-containing N-terminal plant-type domain-containing protein" evidence="11">
    <location>
        <begin position="21"/>
        <end position="701"/>
    </location>
</feature>
<evidence type="ECO:0008006" key="16">
    <source>
        <dbReference type="Google" id="ProtNLM"/>
    </source>
</evidence>
<keyword evidence="6 11" id="KW-0732">Signal</keyword>
<dbReference type="GO" id="GO:0005886">
    <property type="term" value="C:plasma membrane"/>
    <property type="evidence" value="ECO:0007669"/>
    <property type="project" value="UniProtKB-SubCell"/>
</dbReference>
<dbReference type="InterPro" id="IPR055414">
    <property type="entry name" value="LRR_R13L4/SHOC2-like"/>
</dbReference>
<dbReference type="Gene3D" id="3.80.10.10">
    <property type="entry name" value="Ribonuclease Inhibitor"/>
    <property type="match status" value="4"/>
</dbReference>
<dbReference type="GeneID" id="123403002"/>
<evidence type="ECO:0000256" key="6">
    <source>
        <dbReference type="ARBA" id="ARBA00022729"/>
    </source>
</evidence>
<dbReference type="Gramene" id="HORVU.MOREX.r3.6HG0571330.1">
    <property type="protein sequence ID" value="HORVU.MOREX.r3.6HG0571330.1.CDS1"/>
    <property type="gene ID" value="HORVU.MOREX.r3.6HG0571330"/>
</dbReference>
<evidence type="ECO:0000256" key="1">
    <source>
        <dbReference type="ARBA" id="ARBA00004251"/>
    </source>
</evidence>
<dbReference type="PANTHER" id="PTHR48060:SF19">
    <property type="entry name" value="LEUCINE-RICH REPEAT-CONTAINING N-TERMINAL PLANT-TYPE DOMAIN-CONTAINING PROTEIN"/>
    <property type="match status" value="1"/>
</dbReference>
<dbReference type="FunFam" id="3.80.10.10:FF:000530">
    <property type="entry name" value="Receptor-like protein 2"/>
    <property type="match status" value="1"/>
</dbReference>
<feature type="domain" description="Leucine-rich repeat-containing N-terminal plant-type" evidence="12">
    <location>
        <begin position="26"/>
        <end position="64"/>
    </location>
</feature>
<dbReference type="InterPro" id="IPR001611">
    <property type="entry name" value="Leu-rich_rpt"/>
</dbReference>
<organism evidence="14 15">
    <name type="scientific">Hordeum vulgare subsp. vulgare</name>
    <name type="common">Domesticated barley</name>
    <dbReference type="NCBI Taxonomy" id="112509"/>
    <lineage>
        <taxon>Eukaryota</taxon>
        <taxon>Viridiplantae</taxon>
        <taxon>Streptophyta</taxon>
        <taxon>Embryophyta</taxon>
        <taxon>Tracheophyta</taxon>
        <taxon>Spermatophyta</taxon>
        <taxon>Magnoliopsida</taxon>
        <taxon>Liliopsida</taxon>
        <taxon>Poales</taxon>
        <taxon>Poaceae</taxon>
        <taxon>BOP clade</taxon>
        <taxon>Pooideae</taxon>
        <taxon>Triticodae</taxon>
        <taxon>Triticeae</taxon>
        <taxon>Hordeinae</taxon>
        <taxon>Hordeum</taxon>
    </lineage>
</organism>
<dbReference type="Gramene" id="HORVU.MOREX.r2.6HG0473640.1">
    <property type="protein sequence ID" value="HORVU.MOREX.r2.6HG0473640.1.CDS.1"/>
    <property type="gene ID" value="HORVU.MOREX.r2.6HG0473640"/>
</dbReference>
<dbReference type="AlphaFoldDB" id="A0A8I6Y0G3"/>
<dbReference type="Pfam" id="PF13855">
    <property type="entry name" value="LRR_8"/>
    <property type="match status" value="2"/>
</dbReference>
<evidence type="ECO:0000256" key="4">
    <source>
        <dbReference type="ARBA" id="ARBA00022614"/>
    </source>
</evidence>
<dbReference type="PRINTS" id="PR00019">
    <property type="entry name" value="LEURICHRPT"/>
</dbReference>
<evidence type="ECO:0000256" key="7">
    <source>
        <dbReference type="ARBA" id="ARBA00022737"/>
    </source>
</evidence>
<dbReference type="GO" id="GO:0004672">
    <property type="term" value="F:protein kinase activity"/>
    <property type="evidence" value="ECO:0000318"/>
    <property type="project" value="GO_Central"/>
</dbReference>
<dbReference type="InterPro" id="IPR053211">
    <property type="entry name" value="DNA_repair-toleration"/>
</dbReference>
<feature type="domain" description="Disease resistance R13L4/SHOC-2-like LRR" evidence="13">
    <location>
        <begin position="206"/>
        <end position="346"/>
    </location>
</feature>
<keyword evidence="5 10" id="KW-0812">Transmembrane</keyword>
<evidence type="ECO:0000256" key="3">
    <source>
        <dbReference type="ARBA" id="ARBA00022475"/>
    </source>
</evidence>
<reference evidence="15" key="1">
    <citation type="journal article" date="2012" name="Nature">
        <title>A physical, genetic and functional sequence assembly of the barley genome.</title>
        <authorList>
            <consortium name="The International Barley Genome Sequencing Consortium"/>
            <person name="Mayer K.F."/>
            <person name="Waugh R."/>
            <person name="Brown J.W."/>
            <person name="Schulman A."/>
            <person name="Langridge P."/>
            <person name="Platzer M."/>
            <person name="Fincher G.B."/>
            <person name="Muehlbauer G.J."/>
            <person name="Sato K."/>
            <person name="Close T.J."/>
            <person name="Wise R.P."/>
            <person name="Stein N."/>
        </authorList>
    </citation>
    <scope>NUCLEOTIDE SEQUENCE [LARGE SCALE GENOMIC DNA]</scope>
    <source>
        <strain evidence="15">cv. Morex</strain>
    </source>
</reference>
<dbReference type="FunFam" id="3.80.10.10:FF:000213">
    <property type="entry name" value="Tyrosine-sulfated glycopeptide receptor 1"/>
    <property type="match status" value="1"/>
</dbReference>
<comment type="similarity">
    <text evidence="2">Belongs to the RLP family.</text>
</comment>
<dbReference type="Pfam" id="PF00560">
    <property type="entry name" value="LRR_1"/>
    <property type="match status" value="2"/>
</dbReference>
<dbReference type="Pfam" id="PF23598">
    <property type="entry name" value="LRR_14"/>
    <property type="match status" value="1"/>
</dbReference>
<name>A0A8I6Y0G3_HORVV</name>
<dbReference type="SMART" id="SM00365">
    <property type="entry name" value="LRR_SD22"/>
    <property type="match status" value="3"/>
</dbReference>
<evidence type="ECO:0000256" key="2">
    <source>
        <dbReference type="ARBA" id="ARBA00009592"/>
    </source>
</evidence>
<evidence type="ECO:0000256" key="9">
    <source>
        <dbReference type="ARBA" id="ARBA00023136"/>
    </source>
</evidence>
<dbReference type="Pfam" id="PF08263">
    <property type="entry name" value="LRRNT_2"/>
    <property type="match status" value="1"/>
</dbReference>
<keyword evidence="9 10" id="KW-0472">Membrane</keyword>
<dbReference type="Proteomes" id="UP000011116">
    <property type="component" value="Chromosome 6H"/>
</dbReference>
<dbReference type="SMR" id="A0A8I6Y0G3"/>
<dbReference type="FunFam" id="3.80.10.10:FF:000383">
    <property type="entry name" value="Leucine-rich repeat receptor protein kinase EMS1"/>
    <property type="match status" value="1"/>
</dbReference>
<evidence type="ECO:0000256" key="11">
    <source>
        <dbReference type="SAM" id="SignalP"/>
    </source>
</evidence>
<protein>
    <recommendedName>
        <fullName evidence="16">Leucine-rich repeat-containing N-terminal plant-type domain-containing protein</fullName>
    </recommendedName>
</protein>
<dbReference type="SUPFAM" id="SSF52047">
    <property type="entry name" value="RNI-like"/>
    <property type="match status" value="1"/>
</dbReference>
<dbReference type="InterPro" id="IPR003591">
    <property type="entry name" value="Leu-rich_rpt_typical-subtyp"/>
</dbReference>
<sequence>MSSLGLALVLLVSMVSPATTRSSCSKQEENSLLQLLAGLSRHGGLAASWQSNTHCCAWEGITCNQDGKVTDVSLASRGLEGSISPFLGNLTSLLRLKLSRNSLSGDLPLELVSSSSIIVLDVSFNRLTGALHELPSSTPARPLQVMNISSNLFTGQFPSTTWKAMENLVALNASNNSFTGQIPMTLCASAPSLAVLELSFNKFSGNIPPGLSSCSVLKMLSAGYNNLCGNLPVELFNVTSLEHLSLPNNWLDGAVNGISKLTNLVTLDLGENGFSGNIPESIGDLKRLEELHLEHNNMSGELPTALSNCTNLVTIDLNTNRFSGQLNEVKFASLSNLRKLDLLFNNFTGTIPESIYSCSKLSALRLSYNQFHGQLSEKISNLKSLSFLSLSNNSLTNITRTLQILSSSKSLTTLYIGCNFLHETMPEDDSIIGFENLQVLSMSECSLSGTIPDWLSKLTNLGMLFLQSNQLSGQVPDWISSLNLLFYLDISNNSFTGEIPTALMEMPMLRSDKTAAKVFFELLVWNENTFMQYLMLSAFPKVLNLAINNFTGVIPEEIGQLKGLISLNLSSNRLSGEIPKQICNLTNLQVLDLSGNQLTGTIPAALKNLHFLSRFNVSNNDLEGPIPNVGQFSTFPDSSFGGNPKLCSPMIPNHCGSAEAGPVSTKHIGNEVIFAIAFGIFFGVGVLYDQIVLSRYFAKAL</sequence>
<evidence type="ECO:0000313" key="15">
    <source>
        <dbReference type="Proteomes" id="UP000011116"/>
    </source>
</evidence>
<evidence type="ECO:0000259" key="12">
    <source>
        <dbReference type="Pfam" id="PF08263"/>
    </source>
</evidence>
<dbReference type="FunFam" id="3.80.10.10:FF:000403">
    <property type="entry name" value="Receptor-like protein 2"/>
    <property type="match status" value="1"/>
</dbReference>
<keyword evidence="3" id="KW-1003">Cell membrane</keyword>
<dbReference type="SUPFAM" id="SSF52058">
    <property type="entry name" value="L domain-like"/>
    <property type="match status" value="2"/>
</dbReference>
<evidence type="ECO:0000256" key="8">
    <source>
        <dbReference type="ARBA" id="ARBA00022989"/>
    </source>
</evidence>
<comment type="subcellular location">
    <subcellularLocation>
        <location evidence="1">Cell membrane</location>
        <topology evidence="1">Single-pass type I membrane protein</topology>
    </subcellularLocation>
</comment>
<evidence type="ECO:0000256" key="5">
    <source>
        <dbReference type="ARBA" id="ARBA00022692"/>
    </source>
</evidence>
<reference evidence="14" key="2">
    <citation type="submission" date="2020-10" db="EMBL/GenBank/DDBJ databases">
        <authorList>
            <person name="Scholz U."/>
            <person name="Mascher M."/>
            <person name="Fiebig A."/>
        </authorList>
    </citation>
    <scope>NUCLEOTIDE SEQUENCE [LARGE SCALE GENOMIC DNA]</scope>
    <source>
        <strain evidence="14">cv. Morex</strain>
    </source>
</reference>
<evidence type="ECO:0000259" key="13">
    <source>
        <dbReference type="Pfam" id="PF23598"/>
    </source>
</evidence>
<dbReference type="PANTHER" id="PTHR48060">
    <property type="entry name" value="DNA DAMAGE-REPAIR/TOLERATION PROTEIN DRT100"/>
    <property type="match status" value="1"/>
</dbReference>
<reference evidence="14" key="3">
    <citation type="submission" date="2022-01" db="UniProtKB">
        <authorList>
            <consortium name="EnsemblPlants"/>
        </authorList>
    </citation>
    <scope>IDENTIFICATION</scope>
    <source>
        <strain evidence="14">subsp. vulgare</strain>
    </source>
</reference>
<feature type="signal peptide" evidence="11">
    <location>
        <begin position="1"/>
        <end position="20"/>
    </location>
</feature>
<feature type="transmembrane region" description="Helical" evidence="10">
    <location>
        <begin position="672"/>
        <end position="693"/>
    </location>
</feature>
<dbReference type="KEGG" id="hvg:123403002"/>